<dbReference type="RefSeq" id="XP_020085881.1">
    <property type="nucleotide sequence ID" value="XM_020230292.1"/>
</dbReference>
<evidence type="ECO:0000313" key="5">
    <source>
        <dbReference type="RefSeq" id="XP_020085881.1"/>
    </source>
</evidence>
<comment type="similarity">
    <text evidence="1">Belongs to the CFAP298 family.</text>
</comment>
<dbReference type="AlphaFoldDB" id="A0A6P5EQA7"/>
<evidence type="ECO:0000313" key="3">
    <source>
        <dbReference type="RefSeq" id="XP_020085879.1"/>
    </source>
</evidence>
<dbReference type="RefSeq" id="XP_020085880.1">
    <property type="nucleotide sequence ID" value="XM_020230291.1"/>
</dbReference>
<evidence type="ECO:0000313" key="4">
    <source>
        <dbReference type="RefSeq" id="XP_020085880.1"/>
    </source>
</evidence>
<proteinExistence type="inferred from homology"/>
<dbReference type="PANTHER" id="PTHR13238">
    <property type="entry name" value="PROTEIN C21ORF59"/>
    <property type="match status" value="1"/>
</dbReference>
<organism evidence="5">
    <name type="scientific">Ananas comosus</name>
    <name type="common">Pineapple</name>
    <name type="synonym">Ananas ananas</name>
    <dbReference type="NCBI Taxonomy" id="4615"/>
    <lineage>
        <taxon>Eukaryota</taxon>
        <taxon>Viridiplantae</taxon>
        <taxon>Streptophyta</taxon>
        <taxon>Embryophyta</taxon>
        <taxon>Tracheophyta</taxon>
        <taxon>Spermatophyta</taxon>
        <taxon>Magnoliopsida</taxon>
        <taxon>Liliopsida</taxon>
        <taxon>Poales</taxon>
        <taxon>Bromeliaceae</taxon>
        <taxon>Bromelioideae</taxon>
        <taxon>Ananas</taxon>
    </lineage>
</organism>
<accession>A0A6P5EQA7</accession>
<reference evidence="3 4" key="2">
    <citation type="submission" date="2025-04" db="UniProtKB">
        <authorList>
            <consortium name="RefSeq"/>
        </authorList>
    </citation>
    <scope>IDENTIFICATION</scope>
    <source>
        <tissue evidence="3 4">Leaf</tissue>
    </source>
</reference>
<dbReference type="Proteomes" id="UP000515123">
    <property type="component" value="Linkage group 4"/>
</dbReference>
<evidence type="ECO:0000313" key="2">
    <source>
        <dbReference type="Proteomes" id="UP000515123"/>
    </source>
</evidence>
<dbReference type="InterPro" id="IPR021298">
    <property type="entry name" value="CFAP298"/>
</dbReference>
<sequence length="184" mass="20635">MVVVHVKAGAEEEEEPQLQLQAEFLYECSSSSAVDDVAESIADIHRLQSKILHSLSPFVRTRLLPRAFPGAAESHRDPALVALERAVSEAESYASKEQVLRNRFLSPRALRDHITSIERALVLAQQEAPPGFDFQSLSEHQLHDRMRLWWAGKELASGKRLCDYIGPNEKTKIIVRLKPASTEA</sequence>
<protein>
    <submittedName>
        <fullName evidence="3 4">UPF0769 protein C21orf59 homolog isoform X1</fullName>
    </submittedName>
</protein>
<dbReference type="OrthoDB" id="276065at2759"/>
<evidence type="ECO:0000256" key="1">
    <source>
        <dbReference type="ARBA" id="ARBA00009619"/>
    </source>
</evidence>
<reference evidence="2" key="1">
    <citation type="journal article" date="2015" name="Nat. Genet.">
        <title>The pineapple genome and the evolution of CAM photosynthesis.</title>
        <authorList>
            <person name="Ming R."/>
            <person name="VanBuren R."/>
            <person name="Wai C.M."/>
            <person name="Tang H."/>
            <person name="Schatz M.C."/>
            <person name="Bowers J.E."/>
            <person name="Lyons E."/>
            <person name="Wang M.L."/>
            <person name="Chen J."/>
            <person name="Biggers E."/>
            <person name="Zhang J."/>
            <person name="Huang L."/>
            <person name="Zhang L."/>
            <person name="Miao W."/>
            <person name="Zhang J."/>
            <person name="Ye Z."/>
            <person name="Miao C."/>
            <person name="Lin Z."/>
            <person name="Wang H."/>
            <person name="Zhou H."/>
            <person name="Yim W.C."/>
            <person name="Priest H.D."/>
            <person name="Zheng C."/>
            <person name="Woodhouse M."/>
            <person name="Edger P.P."/>
            <person name="Guyot R."/>
            <person name="Guo H.B."/>
            <person name="Guo H."/>
            <person name="Zheng G."/>
            <person name="Singh R."/>
            <person name="Sharma A."/>
            <person name="Min X."/>
            <person name="Zheng Y."/>
            <person name="Lee H."/>
            <person name="Gurtowski J."/>
            <person name="Sedlazeck F.J."/>
            <person name="Harkess A."/>
            <person name="McKain M.R."/>
            <person name="Liao Z."/>
            <person name="Fang J."/>
            <person name="Liu J."/>
            <person name="Zhang X."/>
            <person name="Zhang Q."/>
            <person name="Hu W."/>
            <person name="Qin Y."/>
            <person name="Wang K."/>
            <person name="Chen L.Y."/>
            <person name="Shirley N."/>
            <person name="Lin Y.R."/>
            <person name="Liu L.Y."/>
            <person name="Hernandez A.G."/>
            <person name="Wright C.L."/>
            <person name="Bulone V."/>
            <person name="Tuskan G.A."/>
            <person name="Heath K."/>
            <person name="Zee F."/>
            <person name="Moore P.H."/>
            <person name="Sunkar R."/>
            <person name="Leebens-Mack J.H."/>
            <person name="Mockler T."/>
            <person name="Bennetzen J.L."/>
            <person name="Freeling M."/>
            <person name="Sankoff D."/>
            <person name="Paterson A.H."/>
            <person name="Zhu X."/>
            <person name="Yang X."/>
            <person name="Smith J.A."/>
            <person name="Cushman J.C."/>
            <person name="Paull R.E."/>
            <person name="Yu Q."/>
        </authorList>
    </citation>
    <scope>NUCLEOTIDE SEQUENCE [LARGE SCALE GENOMIC DNA]</scope>
    <source>
        <strain evidence="2">cv. F153</strain>
    </source>
</reference>
<dbReference type="GeneID" id="109708511"/>
<dbReference type="RefSeq" id="XP_020085879.1">
    <property type="nucleotide sequence ID" value="XM_020230290.1"/>
</dbReference>
<keyword evidence="2" id="KW-1185">Reference proteome</keyword>
<name>A0A6P5EQA7_ANACO</name>
<gene>
    <name evidence="3 4 5" type="primary">LOC109708511</name>
</gene>
<dbReference type="PANTHER" id="PTHR13238:SF0">
    <property type="entry name" value="CILIA- AND FLAGELLA-ASSOCIATED PROTEIN 298"/>
    <property type="match status" value="1"/>
</dbReference>
<dbReference type="Pfam" id="PF11069">
    <property type="entry name" value="CFAP298"/>
    <property type="match status" value="1"/>
</dbReference>